<dbReference type="InterPro" id="IPR008538">
    <property type="entry name" value="Uma2"/>
</dbReference>
<dbReference type="PANTHER" id="PTHR36558">
    <property type="entry name" value="GLR1098 PROTEIN"/>
    <property type="match status" value="1"/>
</dbReference>
<organism evidence="2 3">
    <name type="scientific">Solitalea agri</name>
    <dbReference type="NCBI Taxonomy" id="2953739"/>
    <lineage>
        <taxon>Bacteria</taxon>
        <taxon>Pseudomonadati</taxon>
        <taxon>Bacteroidota</taxon>
        <taxon>Sphingobacteriia</taxon>
        <taxon>Sphingobacteriales</taxon>
        <taxon>Sphingobacteriaceae</taxon>
        <taxon>Solitalea</taxon>
    </lineage>
</organism>
<dbReference type="InterPro" id="IPR012296">
    <property type="entry name" value="Nuclease_put_TT1808"/>
</dbReference>
<dbReference type="AlphaFoldDB" id="A0A9X2F8G4"/>
<keyword evidence="2" id="KW-0378">Hydrolase</keyword>
<dbReference type="Proteomes" id="UP001155182">
    <property type="component" value="Unassembled WGS sequence"/>
</dbReference>
<evidence type="ECO:0000313" key="2">
    <source>
        <dbReference type="EMBL" id="MCO4292483.1"/>
    </source>
</evidence>
<dbReference type="EMBL" id="JAMWYS010000024">
    <property type="protein sequence ID" value="MCO4292483.1"/>
    <property type="molecule type" value="Genomic_DNA"/>
</dbReference>
<comment type="caution">
    <text evidence="2">The sequence shown here is derived from an EMBL/GenBank/DDBJ whole genome shotgun (WGS) entry which is preliminary data.</text>
</comment>
<proteinExistence type="predicted"/>
<dbReference type="InterPro" id="IPR011335">
    <property type="entry name" value="Restrct_endonuc-II-like"/>
</dbReference>
<dbReference type="SUPFAM" id="SSF52980">
    <property type="entry name" value="Restriction endonuclease-like"/>
    <property type="match status" value="1"/>
</dbReference>
<evidence type="ECO:0000259" key="1">
    <source>
        <dbReference type="Pfam" id="PF05685"/>
    </source>
</evidence>
<dbReference type="PANTHER" id="PTHR36558:SF1">
    <property type="entry name" value="RESTRICTION ENDONUCLEASE DOMAIN-CONTAINING PROTEIN-RELATED"/>
    <property type="match status" value="1"/>
</dbReference>
<gene>
    <name evidence="2" type="ORF">NF867_06395</name>
</gene>
<keyword evidence="2" id="KW-0255">Endonuclease</keyword>
<keyword evidence="2" id="KW-0540">Nuclease</keyword>
<protein>
    <submittedName>
        <fullName evidence="2">Uma2 family endonuclease</fullName>
    </submittedName>
</protein>
<reference evidence="2" key="1">
    <citation type="submission" date="2022-06" db="EMBL/GenBank/DDBJ databases">
        <title>Solitalea sp. MAHUQ-68 isolated from rhizospheric soil.</title>
        <authorList>
            <person name="Huq M.A."/>
        </authorList>
    </citation>
    <scope>NUCLEOTIDE SEQUENCE</scope>
    <source>
        <strain evidence="2">MAHUQ-68</strain>
    </source>
</reference>
<dbReference type="CDD" id="cd06260">
    <property type="entry name" value="DUF820-like"/>
    <property type="match status" value="1"/>
</dbReference>
<sequence length="198" mass="22536">MKNELHEPDFTYGGQYTYADYLQWTIDERLELIKGKIFKMSPAPNRVHQTLTGSIYVFLSNFLKHKPCKVFIAPFDIRLPRKSKEDKDIITVVQPDVCVVCDSEKIDDKGVVGAPDIVVEVLSPGNNAKELKNKYEVYEESGVKEYWIVSPQNKTFLIYTLVDGLFQPSKLMTGGDVIITPVLPGFVLDLNELFEDLE</sequence>
<dbReference type="GO" id="GO:0004519">
    <property type="term" value="F:endonuclease activity"/>
    <property type="evidence" value="ECO:0007669"/>
    <property type="project" value="UniProtKB-KW"/>
</dbReference>
<dbReference type="Pfam" id="PF05685">
    <property type="entry name" value="Uma2"/>
    <property type="match status" value="1"/>
</dbReference>
<evidence type="ECO:0000313" key="3">
    <source>
        <dbReference type="Proteomes" id="UP001155182"/>
    </source>
</evidence>
<name>A0A9X2F8G4_9SPHI</name>
<accession>A0A9X2F8G4</accession>
<dbReference type="RefSeq" id="WP_252586922.1">
    <property type="nucleotide sequence ID" value="NZ_JAMWYS010000024.1"/>
</dbReference>
<dbReference type="Gene3D" id="3.90.1570.10">
    <property type="entry name" value="tt1808, chain A"/>
    <property type="match status" value="1"/>
</dbReference>
<keyword evidence="3" id="KW-1185">Reference proteome</keyword>
<feature type="domain" description="Putative restriction endonuclease" evidence="1">
    <location>
        <begin position="19"/>
        <end position="190"/>
    </location>
</feature>